<evidence type="ECO:0000256" key="4">
    <source>
        <dbReference type="ARBA" id="ARBA00023204"/>
    </source>
</evidence>
<keyword evidence="1" id="KW-0963">Cytoplasm</keyword>
<dbReference type="InterPro" id="IPR013849">
    <property type="entry name" value="DNA_helicase_Holl-junc_RuvA_I"/>
</dbReference>
<reference evidence="6" key="1">
    <citation type="submission" date="2020-05" db="EMBL/GenBank/DDBJ databases">
        <authorList>
            <person name="Chiriac C."/>
            <person name="Salcher M."/>
            <person name="Ghai R."/>
            <person name="Kavagutti S V."/>
        </authorList>
    </citation>
    <scope>NUCLEOTIDE SEQUENCE</scope>
</reference>
<dbReference type="InterPro" id="IPR011114">
    <property type="entry name" value="RuvA_C"/>
</dbReference>
<evidence type="ECO:0000256" key="3">
    <source>
        <dbReference type="ARBA" id="ARBA00023125"/>
    </source>
</evidence>
<dbReference type="InterPro" id="IPR003583">
    <property type="entry name" value="Hlx-hairpin-Hlx_DNA-bd_motif"/>
</dbReference>
<evidence type="ECO:0000256" key="2">
    <source>
        <dbReference type="ARBA" id="ARBA00022763"/>
    </source>
</evidence>
<dbReference type="GO" id="GO:0006281">
    <property type="term" value="P:DNA repair"/>
    <property type="evidence" value="ECO:0007669"/>
    <property type="project" value="UniProtKB-KW"/>
</dbReference>
<evidence type="ECO:0000256" key="1">
    <source>
        <dbReference type="ARBA" id="ARBA00022490"/>
    </source>
</evidence>
<dbReference type="NCBIfam" id="TIGR00084">
    <property type="entry name" value="ruvA"/>
    <property type="match status" value="1"/>
</dbReference>
<evidence type="ECO:0000259" key="5">
    <source>
        <dbReference type="SMART" id="SM00278"/>
    </source>
</evidence>
<dbReference type="SUPFAM" id="SSF46929">
    <property type="entry name" value="DNA helicase RuvA subunit, C-terminal domain"/>
    <property type="match status" value="1"/>
</dbReference>
<dbReference type="GO" id="GO:0009379">
    <property type="term" value="C:Holliday junction helicase complex"/>
    <property type="evidence" value="ECO:0007669"/>
    <property type="project" value="InterPro"/>
</dbReference>
<dbReference type="SUPFAM" id="SSF50249">
    <property type="entry name" value="Nucleic acid-binding proteins"/>
    <property type="match status" value="1"/>
</dbReference>
<evidence type="ECO:0000313" key="6">
    <source>
        <dbReference type="EMBL" id="CAB4554436.1"/>
    </source>
</evidence>
<dbReference type="InterPro" id="IPR036267">
    <property type="entry name" value="RuvA_C_sf"/>
</dbReference>
<sequence length="192" mass="19694">MIASVSGKVLASTLGTVVIEVGGVGLTVHTTNRISASMGIGENATVFTVLVVREDSLTLYGFLESTELETFDLLRSVNGVGPKSALSILNSLTVQEIADAVSSESDVIFKSVSGVGPKIAKLITLSLSGKLPWGSGSTTGGGTNRTSVEALVSLGYSEKESTQAVNKVSGAGLSDQQILKLALQHLAKGSLK</sequence>
<dbReference type="CDD" id="cd14332">
    <property type="entry name" value="UBA_RuvA_C"/>
    <property type="match status" value="1"/>
</dbReference>
<dbReference type="Gene3D" id="1.10.150.20">
    <property type="entry name" value="5' to 3' exonuclease, C-terminal subdomain"/>
    <property type="match status" value="1"/>
</dbReference>
<name>A0A6J6CTE0_9ZZZZ</name>
<dbReference type="InterPro" id="IPR000085">
    <property type="entry name" value="RuvA"/>
</dbReference>
<dbReference type="Gene3D" id="1.10.8.10">
    <property type="entry name" value="DNA helicase RuvA subunit, C-terminal domain"/>
    <property type="match status" value="1"/>
</dbReference>
<dbReference type="InterPro" id="IPR010994">
    <property type="entry name" value="RuvA_2-like"/>
</dbReference>
<dbReference type="Pfam" id="PF01330">
    <property type="entry name" value="RuvA_N"/>
    <property type="match status" value="1"/>
</dbReference>
<keyword evidence="2" id="KW-0227">DNA damage</keyword>
<accession>A0A6J6CTE0</accession>
<dbReference type="SUPFAM" id="SSF47781">
    <property type="entry name" value="RuvA domain 2-like"/>
    <property type="match status" value="1"/>
</dbReference>
<organism evidence="6">
    <name type="scientific">freshwater metagenome</name>
    <dbReference type="NCBI Taxonomy" id="449393"/>
    <lineage>
        <taxon>unclassified sequences</taxon>
        <taxon>metagenomes</taxon>
        <taxon>ecological metagenomes</taxon>
    </lineage>
</organism>
<dbReference type="InterPro" id="IPR012340">
    <property type="entry name" value="NA-bd_OB-fold"/>
</dbReference>
<gene>
    <name evidence="6" type="ORF">UFOPK1581_00386</name>
</gene>
<keyword evidence="3" id="KW-0238">DNA-binding</keyword>
<dbReference type="SMART" id="SM00278">
    <property type="entry name" value="HhH1"/>
    <property type="match status" value="2"/>
</dbReference>
<dbReference type="HAMAP" id="MF_00031">
    <property type="entry name" value="DNA_HJ_migration_RuvA"/>
    <property type="match status" value="1"/>
</dbReference>
<dbReference type="AlphaFoldDB" id="A0A6J6CTE0"/>
<dbReference type="EMBL" id="CAEZTB010000048">
    <property type="protein sequence ID" value="CAB4554436.1"/>
    <property type="molecule type" value="Genomic_DNA"/>
</dbReference>
<dbReference type="Pfam" id="PF07499">
    <property type="entry name" value="RuvA_C"/>
    <property type="match status" value="1"/>
</dbReference>
<dbReference type="Pfam" id="PF14520">
    <property type="entry name" value="HHH_5"/>
    <property type="match status" value="1"/>
</dbReference>
<dbReference type="Gene3D" id="2.40.50.140">
    <property type="entry name" value="Nucleic acid-binding proteins"/>
    <property type="match status" value="1"/>
</dbReference>
<proteinExistence type="inferred from homology"/>
<dbReference type="GO" id="GO:0005524">
    <property type="term" value="F:ATP binding"/>
    <property type="evidence" value="ECO:0007669"/>
    <property type="project" value="InterPro"/>
</dbReference>
<protein>
    <submittedName>
        <fullName evidence="6">Unannotated protein</fullName>
    </submittedName>
</protein>
<feature type="domain" description="Helix-hairpin-helix DNA-binding motif class 1" evidence="5">
    <location>
        <begin position="107"/>
        <end position="126"/>
    </location>
</feature>
<feature type="domain" description="Helix-hairpin-helix DNA-binding motif class 1" evidence="5">
    <location>
        <begin position="72"/>
        <end position="91"/>
    </location>
</feature>
<keyword evidence="4" id="KW-0234">DNA repair</keyword>
<dbReference type="GO" id="GO:0006310">
    <property type="term" value="P:DNA recombination"/>
    <property type="evidence" value="ECO:0007669"/>
    <property type="project" value="InterPro"/>
</dbReference>
<dbReference type="GO" id="GO:0003677">
    <property type="term" value="F:DNA binding"/>
    <property type="evidence" value="ECO:0007669"/>
    <property type="project" value="UniProtKB-KW"/>
</dbReference>
<dbReference type="GO" id="GO:0009378">
    <property type="term" value="F:four-way junction helicase activity"/>
    <property type="evidence" value="ECO:0007669"/>
    <property type="project" value="InterPro"/>
</dbReference>